<dbReference type="InterPro" id="IPR036052">
    <property type="entry name" value="TrpB-like_PALP_sf"/>
</dbReference>
<dbReference type="GO" id="GO:0004795">
    <property type="term" value="F:threonine synthase activity"/>
    <property type="evidence" value="ECO:0007669"/>
    <property type="project" value="UniProtKB-UniRule"/>
</dbReference>
<dbReference type="Proteomes" id="UP000886657">
    <property type="component" value="Unassembled WGS sequence"/>
</dbReference>
<dbReference type="NCBIfam" id="TIGR00260">
    <property type="entry name" value="thrC"/>
    <property type="match status" value="1"/>
</dbReference>
<evidence type="ECO:0000313" key="8">
    <source>
        <dbReference type="EMBL" id="MBK9796402.1"/>
    </source>
</evidence>
<dbReference type="SUPFAM" id="SSF53686">
    <property type="entry name" value="Tryptophan synthase beta subunit-like PLP-dependent enzymes"/>
    <property type="match status" value="1"/>
</dbReference>
<protein>
    <recommendedName>
        <fullName evidence="5">Threonine synthase</fullName>
        <ecNumber evidence="5">4.2.3.1</ecNumber>
    </recommendedName>
</protein>
<evidence type="ECO:0000256" key="5">
    <source>
        <dbReference type="NCBIfam" id="TIGR00260"/>
    </source>
</evidence>
<comment type="cofactor">
    <cofactor evidence="1 6">
        <name>pyridoxal 5'-phosphate</name>
        <dbReference type="ChEBI" id="CHEBI:597326"/>
    </cofactor>
</comment>
<dbReference type="GO" id="GO:0009097">
    <property type="term" value="P:isoleucine biosynthetic process"/>
    <property type="evidence" value="ECO:0007669"/>
    <property type="project" value="TreeGrafter"/>
</dbReference>
<dbReference type="InterPro" id="IPR001926">
    <property type="entry name" value="TrpB-like_PALP"/>
</dbReference>
<accession>A0A9D7SF04</accession>
<feature type="domain" description="Tryptophan synthase beta chain-like PALP" evidence="7">
    <location>
        <begin position="77"/>
        <end position="376"/>
    </location>
</feature>
<evidence type="ECO:0000256" key="6">
    <source>
        <dbReference type="PIRSR" id="PIRSR604450-51"/>
    </source>
</evidence>
<comment type="caution">
    <text evidence="8">The sequence shown here is derived from an EMBL/GenBank/DDBJ whole genome shotgun (WGS) entry which is preliminary data.</text>
</comment>
<comment type="similarity">
    <text evidence="2">Belongs to the threonine synthase family.</text>
</comment>
<keyword evidence="4 8" id="KW-0456">Lyase</keyword>
<dbReference type="GO" id="GO:0009088">
    <property type="term" value="P:threonine biosynthetic process"/>
    <property type="evidence" value="ECO:0007669"/>
    <property type="project" value="UniProtKB-UniRule"/>
</dbReference>
<dbReference type="PANTHER" id="PTHR48078">
    <property type="entry name" value="THREONINE DEHYDRATASE, MITOCHONDRIAL-RELATED"/>
    <property type="match status" value="1"/>
</dbReference>
<reference evidence="8" key="1">
    <citation type="submission" date="2020-10" db="EMBL/GenBank/DDBJ databases">
        <title>Connecting structure to function with the recovery of over 1000 high-quality activated sludge metagenome-assembled genomes encoding full-length rRNA genes using long-read sequencing.</title>
        <authorList>
            <person name="Singleton C.M."/>
            <person name="Petriglieri F."/>
            <person name="Kristensen J.M."/>
            <person name="Kirkegaard R.H."/>
            <person name="Michaelsen T.Y."/>
            <person name="Andersen M.H."/>
            <person name="Karst S.M."/>
            <person name="Dueholm M.S."/>
            <person name="Nielsen P.H."/>
            <person name="Albertsen M."/>
        </authorList>
    </citation>
    <scope>NUCLEOTIDE SEQUENCE</scope>
    <source>
        <strain evidence="8">Skiv_18-Q3-R9-52_MAXAC.067</strain>
    </source>
</reference>
<name>A0A9D7SF04_9BACT</name>
<evidence type="ECO:0000256" key="3">
    <source>
        <dbReference type="ARBA" id="ARBA00022898"/>
    </source>
</evidence>
<dbReference type="InterPro" id="IPR004450">
    <property type="entry name" value="Thr_synthase-like"/>
</dbReference>
<dbReference type="GO" id="GO:0003941">
    <property type="term" value="F:L-serine ammonia-lyase activity"/>
    <property type="evidence" value="ECO:0007669"/>
    <property type="project" value="TreeGrafter"/>
</dbReference>
<evidence type="ECO:0000256" key="1">
    <source>
        <dbReference type="ARBA" id="ARBA00001933"/>
    </source>
</evidence>
<evidence type="ECO:0000259" key="7">
    <source>
        <dbReference type="Pfam" id="PF00291"/>
    </source>
</evidence>
<proteinExistence type="inferred from homology"/>
<dbReference type="AlphaFoldDB" id="A0A9D7SF04"/>
<sequence length="404" mass="42912">MTPFSYRCTDCGRTYARDAVRYLCSVCGEAYRPGIPLLGVLEAVFDYEAIHRDFDRANPDWNLFCPVEPEFHPPIPVGNTPLGRVDRLGAELGLSSLWVKNDGLNPSGSLKDRASFLVVAEARRLGMELIVAASTGNAASALAAVCASTSTRALIFVPEKAPKAKLVQMVLYGAQVVPIQGTYDDAFALSLEYTAKRGGLNRNTAYHPLTIEGKKTVSLEIWAQLGFQVPEAILVSVGDGVILGGVHKGFVDLQRAGLIDRLPRLIGVQAETSDAIHRYVESGVYSDATNPTTRADSISVTCPSNAHGARRAIEESQGLTLTVTDEEILEAQAQLAGRTGIFTEPAGATAMAGLTKLQGGPNRITGSGPVVILATGHGLKDVEAPLSRISIPLAVPPVLEALTL</sequence>
<dbReference type="Pfam" id="PF00291">
    <property type="entry name" value="PALP"/>
    <property type="match status" value="1"/>
</dbReference>
<evidence type="ECO:0000256" key="2">
    <source>
        <dbReference type="ARBA" id="ARBA00005517"/>
    </source>
</evidence>
<keyword evidence="3 6" id="KW-0663">Pyridoxal phosphate</keyword>
<dbReference type="GO" id="GO:0006565">
    <property type="term" value="P:L-serine catabolic process"/>
    <property type="evidence" value="ECO:0007669"/>
    <property type="project" value="TreeGrafter"/>
</dbReference>
<dbReference type="InterPro" id="IPR050147">
    <property type="entry name" value="Ser/Thr_Dehydratase"/>
</dbReference>
<dbReference type="PANTHER" id="PTHR48078:SF6">
    <property type="entry name" value="L-THREONINE DEHYDRATASE CATABOLIC TDCB"/>
    <property type="match status" value="1"/>
</dbReference>
<evidence type="ECO:0000256" key="4">
    <source>
        <dbReference type="ARBA" id="ARBA00023239"/>
    </source>
</evidence>
<dbReference type="GO" id="GO:0004794">
    <property type="term" value="F:threonine deaminase activity"/>
    <property type="evidence" value="ECO:0007669"/>
    <property type="project" value="TreeGrafter"/>
</dbReference>
<dbReference type="GO" id="GO:0006567">
    <property type="term" value="P:L-threonine catabolic process"/>
    <property type="evidence" value="ECO:0007669"/>
    <property type="project" value="TreeGrafter"/>
</dbReference>
<evidence type="ECO:0000313" key="9">
    <source>
        <dbReference type="Proteomes" id="UP000886657"/>
    </source>
</evidence>
<dbReference type="EC" id="4.2.3.1" evidence="5"/>
<gene>
    <name evidence="8" type="primary">thrC</name>
    <name evidence="8" type="ORF">IPP58_07870</name>
</gene>
<dbReference type="Gene3D" id="3.40.50.1100">
    <property type="match status" value="2"/>
</dbReference>
<organism evidence="8 9">
    <name type="scientific">Candidatus Geothrix skivensis</name>
    <dbReference type="NCBI Taxonomy" id="2954439"/>
    <lineage>
        <taxon>Bacteria</taxon>
        <taxon>Pseudomonadati</taxon>
        <taxon>Acidobacteriota</taxon>
        <taxon>Holophagae</taxon>
        <taxon>Holophagales</taxon>
        <taxon>Holophagaceae</taxon>
        <taxon>Geothrix</taxon>
    </lineage>
</organism>
<feature type="modified residue" description="N6-(pyridoxal phosphate)lysine" evidence="6">
    <location>
        <position position="111"/>
    </location>
</feature>
<dbReference type="EMBL" id="JADKIO010000006">
    <property type="protein sequence ID" value="MBK9796402.1"/>
    <property type="molecule type" value="Genomic_DNA"/>
</dbReference>